<evidence type="ECO:0000256" key="1">
    <source>
        <dbReference type="SAM" id="Phobius"/>
    </source>
</evidence>
<accession>A0A2K4MKP8</accession>
<proteinExistence type="predicted"/>
<name>A0A2K4MKP8_9NEIS</name>
<protein>
    <submittedName>
        <fullName evidence="2">DUF1294 domain-containing protein</fullName>
    </submittedName>
</protein>
<dbReference type="Proteomes" id="UP000236416">
    <property type="component" value="Unassembled WGS sequence"/>
</dbReference>
<dbReference type="InterPro" id="IPR012156">
    <property type="entry name" value="Cold_shock_CspA"/>
</dbReference>
<organism evidence="2 3">
    <name type="scientific">Chromobacterium sinusclupearum</name>
    <dbReference type="NCBI Taxonomy" id="2077146"/>
    <lineage>
        <taxon>Bacteria</taxon>
        <taxon>Pseudomonadati</taxon>
        <taxon>Pseudomonadota</taxon>
        <taxon>Betaproteobacteria</taxon>
        <taxon>Neisseriales</taxon>
        <taxon>Chromobacteriaceae</taxon>
        <taxon>Chromobacterium</taxon>
    </lineage>
</organism>
<dbReference type="GO" id="GO:0003676">
    <property type="term" value="F:nucleic acid binding"/>
    <property type="evidence" value="ECO:0007669"/>
    <property type="project" value="InterPro"/>
</dbReference>
<feature type="transmembrane region" description="Helical" evidence="1">
    <location>
        <begin position="66"/>
        <end position="86"/>
    </location>
</feature>
<keyword evidence="3" id="KW-1185">Reference proteome</keyword>
<evidence type="ECO:0000313" key="2">
    <source>
        <dbReference type="EMBL" id="POA97658.1"/>
    </source>
</evidence>
<reference evidence="2 3" key="1">
    <citation type="submission" date="2018-01" db="EMBL/GenBank/DDBJ databases">
        <title>Genomic Sequence of Chromobacterium MWU13-2610 from wild cranberry bogs within the Cape Cod National Seashore.</title>
        <authorList>
            <person name="O'Hara-Hanley K."/>
            <person name="Soby S."/>
            <person name="Harrison A."/>
        </authorList>
    </citation>
    <scope>NUCLEOTIDE SEQUENCE [LARGE SCALE GENOMIC DNA]</scope>
    <source>
        <strain evidence="2 3">MWU13-2610</strain>
    </source>
</reference>
<dbReference type="Pfam" id="PF06961">
    <property type="entry name" value="DUF1294"/>
    <property type="match status" value="1"/>
</dbReference>
<dbReference type="EMBL" id="PPTF01000073">
    <property type="protein sequence ID" value="POA97658.1"/>
    <property type="molecule type" value="Genomic_DNA"/>
</dbReference>
<feature type="transmembrane region" description="Helical" evidence="1">
    <location>
        <begin position="37"/>
        <end position="54"/>
    </location>
</feature>
<dbReference type="AlphaFoldDB" id="A0A2K4MKP8"/>
<keyword evidence="1" id="KW-0812">Transmembrane</keyword>
<dbReference type="RefSeq" id="WP_103321407.1">
    <property type="nucleotide sequence ID" value="NZ_PPTF01000073.1"/>
</dbReference>
<comment type="caution">
    <text evidence="2">The sequence shown here is derived from an EMBL/GenBank/DDBJ whole genome shotgun (WGS) entry which is preliminary data.</text>
</comment>
<evidence type="ECO:0000313" key="3">
    <source>
        <dbReference type="Proteomes" id="UP000236416"/>
    </source>
</evidence>
<sequence>MKMAVCSWLMAASLLTFIVYWRDKRAARTGAWRTPEATLLLLGLAGGWPGAWLARHGLRHKTRKQPFRALFWFSVLANLALSWWLWRALA</sequence>
<keyword evidence="1" id="KW-0472">Membrane</keyword>
<dbReference type="PIRSF" id="PIRSF002599">
    <property type="entry name" value="Cold_shock_A"/>
    <property type="match status" value="1"/>
</dbReference>
<dbReference type="InterPro" id="IPR010718">
    <property type="entry name" value="DUF1294"/>
</dbReference>
<keyword evidence="1" id="KW-1133">Transmembrane helix</keyword>
<gene>
    <name evidence="2" type="ORF">C2134_17735</name>
</gene>